<comment type="caution">
    <text evidence="1">The sequence shown here is derived from an EMBL/GenBank/DDBJ whole genome shotgun (WGS) entry which is preliminary data.</text>
</comment>
<gene>
    <name evidence="1" type="ORF">O6H91_01G135900</name>
</gene>
<name>A0ACC2EWM6_DIPCM</name>
<accession>A0ACC2EWM6</accession>
<evidence type="ECO:0000313" key="1">
    <source>
        <dbReference type="EMBL" id="KAJ7570817.1"/>
    </source>
</evidence>
<reference evidence="2" key="1">
    <citation type="journal article" date="2024" name="Proc. Natl. Acad. Sci. U.S.A.">
        <title>Extraordinary preservation of gene collinearity over three hundred million years revealed in homosporous lycophytes.</title>
        <authorList>
            <person name="Li C."/>
            <person name="Wickell D."/>
            <person name="Kuo L.Y."/>
            <person name="Chen X."/>
            <person name="Nie B."/>
            <person name="Liao X."/>
            <person name="Peng D."/>
            <person name="Ji J."/>
            <person name="Jenkins J."/>
            <person name="Williams M."/>
            <person name="Shu S."/>
            <person name="Plott C."/>
            <person name="Barry K."/>
            <person name="Rajasekar S."/>
            <person name="Grimwood J."/>
            <person name="Han X."/>
            <person name="Sun S."/>
            <person name="Hou Z."/>
            <person name="He W."/>
            <person name="Dai G."/>
            <person name="Sun C."/>
            <person name="Schmutz J."/>
            <person name="Leebens-Mack J.H."/>
            <person name="Li F.W."/>
            <person name="Wang L."/>
        </authorList>
    </citation>
    <scope>NUCLEOTIDE SEQUENCE [LARGE SCALE GENOMIC DNA]</scope>
    <source>
        <strain evidence="2">cv. PW_Plant_1</strain>
    </source>
</reference>
<evidence type="ECO:0000313" key="2">
    <source>
        <dbReference type="Proteomes" id="UP001162992"/>
    </source>
</evidence>
<proteinExistence type="predicted"/>
<sequence>MVGVSFKIDKIGKRYVPKLKPLQNGQKSRMAVMPVERVEVEGATLDSGSYKSEKDSLAGATDHLATSILKKNTKLTFEEVHDDSEYEASFAVNLFQDGFSLGKPAEKGIIPTAYEVLQPLYPYDRTSESFLTAIDWSQLPGDMLNGIPCKYIDGCVVCEVRDFRRSAPGIVNENMTACSDWRPVVHKVTLRPTTESIVKDIAAMAEDNWTYQDFLEIEARILNSVQPSLCLDPSPDIATQAYVSNYNKLKLNCVRPATRRYRLKGPGLDRKIRLAAARALMKADNLVKRRHSLPDMLDDMCQDNTGADRKNDSYIENSIAAEDHLNYAGHVLGSSVVQEPLRAVISGQPQTFVSQATSYHNEVSGPEILHGLPIPAGQISSSLGITIPTPPATSSLLTSTPDSTGGADARPMGLSGLGKQDSKDLLSTRKSEPRKLKPEPDKSEKVQLQQTLFQRAESKGLCTDRNQFVLQFKPESQQLLQPSPSHKERTSEELAQVEMKMPSHTELNEMCNVKSEAQENDRFYHQPDDNEKYQQEDKRTEVDQSQQMPQQNLQHSFGKLQPSSQQWQSIGLPSLQHDPRFERHDSKDDNRKKDEVAQKRKLIQNIVLPKPDNRLMQLPTALRSPQIMQPSSPSTAFGAVSTNSGDLSVSASVALSSPTGSVTMRDKYQSSQVMPLTLTTTGMLDQSIHMSQMQPSNIHLSRRRTNSLPKSGPGSAAAILPSNASTSMPSAVVNSPSNGTTPTTVGAKVEQGSTGQGQIKQPVDVLKSLVSCMQRHGKHIKEQKSEDLPPVNKTRPSWQLLSLALSDTSDDYKELKGQRSLANSLVGGNINARKTRFLQFTRTEPLYPGPNYSVMYHRTRLRLVLCGRGKDAMVEAVIQIGDDQDDEVPNTGPPYIVLPALTNAGTCEAVLLDKNLSRASLLDIVQEVADLFAKQFAILLEREGFELVEDQVQPFARGNTMNTVASTPHQLPTGGPSSLGASLAQLGSPRMMVNQNMSTISDNLMSSLTQMQLPSPNALGGVRLPPQGMPQNRQLSVNYLNQTGTQGSSKPLQQLDTGTSQLAAVQQHQQLQRPSQLLAASQLATQLGATTHNPGQQLPQMAIPADQLQQFQLLQRQSLLQRKMLLPGGLGNLRNMNNMSSMGIPVSGVQGGIGSMIGGINGMNNVAAMAGMNNIAASIGSMSNLGNIGQLSNMGAIGQNSGVANMINQQIRPGTMNQVQAAAALQSKSRMAPVKIRPLGTASPPVRNNVENISGMTATNQVHVSGGVNMMSPSLGRGNLIPMQRAAVPGMGPPRVPAASSIAGQGYYSNSQQLNSQQLNSQQLSNNQISSPQLNTHHLSSQQLSSQQISPQSLSVGGLGSLVGGPQSPQLSSQTLGSVGSLTSSPMDLQNTNRVGSLTSAAGQGRTPISQPQTGQS</sequence>
<organism evidence="1 2">
    <name type="scientific">Diphasiastrum complanatum</name>
    <name type="common">Issler's clubmoss</name>
    <name type="synonym">Lycopodium complanatum</name>
    <dbReference type="NCBI Taxonomy" id="34168"/>
    <lineage>
        <taxon>Eukaryota</taxon>
        <taxon>Viridiplantae</taxon>
        <taxon>Streptophyta</taxon>
        <taxon>Embryophyta</taxon>
        <taxon>Tracheophyta</taxon>
        <taxon>Lycopodiopsida</taxon>
        <taxon>Lycopodiales</taxon>
        <taxon>Lycopodiaceae</taxon>
        <taxon>Lycopodioideae</taxon>
        <taxon>Diphasiastrum</taxon>
    </lineage>
</organism>
<dbReference type="Proteomes" id="UP001162992">
    <property type="component" value="Chromosome 1"/>
</dbReference>
<dbReference type="EMBL" id="CM055092">
    <property type="protein sequence ID" value="KAJ7570817.1"/>
    <property type="molecule type" value="Genomic_DNA"/>
</dbReference>
<keyword evidence="2" id="KW-1185">Reference proteome</keyword>
<protein>
    <submittedName>
        <fullName evidence="1">Uncharacterized protein</fullName>
    </submittedName>
</protein>